<gene>
    <name evidence="3" type="ORF">SAMN05216223_11673</name>
</gene>
<proteinExistence type="predicted"/>
<feature type="compositionally biased region" description="Basic and acidic residues" evidence="1">
    <location>
        <begin position="182"/>
        <end position="202"/>
    </location>
</feature>
<evidence type="ECO:0000259" key="2">
    <source>
        <dbReference type="Pfam" id="PF08751"/>
    </source>
</evidence>
<name>A0A1H6DJW0_9ACTN</name>
<dbReference type="AlphaFoldDB" id="A0A1H6DJW0"/>
<dbReference type="RefSeq" id="WP_265737349.1">
    <property type="nucleotide sequence ID" value="NZ_FNVU01000016.1"/>
</dbReference>
<evidence type="ECO:0000313" key="4">
    <source>
        <dbReference type="Proteomes" id="UP000236754"/>
    </source>
</evidence>
<evidence type="ECO:0000256" key="1">
    <source>
        <dbReference type="SAM" id="MobiDB-lite"/>
    </source>
</evidence>
<dbReference type="InterPro" id="IPR014862">
    <property type="entry name" value="TrwC"/>
</dbReference>
<reference evidence="3 4" key="1">
    <citation type="submission" date="2016-10" db="EMBL/GenBank/DDBJ databases">
        <authorList>
            <person name="de Groot N.N."/>
        </authorList>
    </citation>
    <scope>NUCLEOTIDE SEQUENCE [LARGE SCALE GENOMIC DNA]</scope>
    <source>
        <strain evidence="3 4">CGMCC 4.2023</strain>
    </source>
</reference>
<dbReference type="SUPFAM" id="SSF55464">
    <property type="entry name" value="Origin of replication-binding domain, RBD-like"/>
    <property type="match status" value="1"/>
</dbReference>
<keyword evidence="4" id="KW-1185">Reference proteome</keyword>
<organism evidence="3 4">
    <name type="scientific">Actinacidiphila yanglinensis</name>
    <dbReference type="NCBI Taxonomy" id="310779"/>
    <lineage>
        <taxon>Bacteria</taxon>
        <taxon>Bacillati</taxon>
        <taxon>Actinomycetota</taxon>
        <taxon>Actinomycetes</taxon>
        <taxon>Kitasatosporales</taxon>
        <taxon>Streptomycetaceae</taxon>
        <taxon>Actinacidiphila</taxon>
    </lineage>
</organism>
<sequence length="202" mass="21566">MHPGRAFIHPTYDDGADQEPGECVGAAAAGVGVAAGRARGRRDPRGHRGRDAAVADVLAWLEDEAVVVYSGPGGAKWERPVGGLVIARFRHWDSQHRTPLLHDHLVVSVKVLGADGKWGHLDSRRLYAHVVAAGALYNQRILEEVSARLGLATEPRTPTPGLRPVMELVGVPPELIHTRAAAGDRDRRGAAGADRLDVHPAA</sequence>
<dbReference type="EMBL" id="FNVU01000016">
    <property type="protein sequence ID" value="SEG85474.1"/>
    <property type="molecule type" value="Genomic_DNA"/>
</dbReference>
<dbReference type="Pfam" id="PF08751">
    <property type="entry name" value="TrwC"/>
    <property type="match status" value="1"/>
</dbReference>
<accession>A0A1H6DJW0</accession>
<dbReference type="Proteomes" id="UP000236754">
    <property type="component" value="Unassembled WGS sequence"/>
</dbReference>
<feature type="region of interest" description="Disordered" evidence="1">
    <location>
        <begin position="1"/>
        <end position="20"/>
    </location>
</feature>
<protein>
    <submittedName>
        <fullName evidence="3">TrwC relaxase</fullName>
    </submittedName>
</protein>
<feature type="domain" description="TrwC relaxase" evidence="2">
    <location>
        <begin position="51"/>
        <end position="177"/>
    </location>
</feature>
<evidence type="ECO:0000313" key="3">
    <source>
        <dbReference type="EMBL" id="SEG85474.1"/>
    </source>
</evidence>
<feature type="region of interest" description="Disordered" evidence="1">
    <location>
        <begin position="180"/>
        <end position="202"/>
    </location>
</feature>